<evidence type="ECO:0000256" key="1">
    <source>
        <dbReference type="SAM" id="MobiDB-lite"/>
    </source>
</evidence>
<dbReference type="EMBL" id="RQTK01000043">
    <property type="protein sequence ID" value="RUS89975.1"/>
    <property type="molecule type" value="Genomic_DNA"/>
</dbReference>
<proteinExistence type="predicted"/>
<gene>
    <name evidence="2" type="ORF">EGW08_002242</name>
</gene>
<name>A0A3S1CDU1_ELYCH</name>
<evidence type="ECO:0000313" key="2">
    <source>
        <dbReference type="EMBL" id="RUS89975.1"/>
    </source>
</evidence>
<dbReference type="Proteomes" id="UP000271974">
    <property type="component" value="Unassembled WGS sequence"/>
</dbReference>
<feature type="compositionally biased region" description="Polar residues" evidence="1">
    <location>
        <begin position="74"/>
        <end position="83"/>
    </location>
</feature>
<accession>A0A3S1CDU1</accession>
<evidence type="ECO:0000313" key="3">
    <source>
        <dbReference type="Proteomes" id="UP000271974"/>
    </source>
</evidence>
<organism evidence="2 3">
    <name type="scientific">Elysia chlorotica</name>
    <name type="common">Eastern emerald elysia</name>
    <name type="synonym">Sea slug</name>
    <dbReference type="NCBI Taxonomy" id="188477"/>
    <lineage>
        <taxon>Eukaryota</taxon>
        <taxon>Metazoa</taxon>
        <taxon>Spiralia</taxon>
        <taxon>Lophotrochozoa</taxon>
        <taxon>Mollusca</taxon>
        <taxon>Gastropoda</taxon>
        <taxon>Heterobranchia</taxon>
        <taxon>Euthyneura</taxon>
        <taxon>Panpulmonata</taxon>
        <taxon>Sacoglossa</taxon>
        <taxon>Placobranchoidea</taxon>
        <taxon>Plakobranchidae</taxon>
        <taxon>Elysia</taxon>
    </lineage>
</organism>
<keyword evidence="3" id="KW-1185">Reference proteome</keyword>
<sequence length="304" mass="33188">MVSLTGKDWAKLITNWLLNWGHDCVPNQFKFLLIRSSVPTARVGPAITAAGIKTIHSDLARSPGQKPVDLRQRVSGTSGQNASEVDKQNKFVSGPLTFRNNTATTIINIVIGKDNSATTIIIINIIIVKETTATTTTIIINIVRKTMATTTIITINIVQETTANSTTSIIIAKKTTASTTITITIEKETTAATTTRASTRQNQNSETVVDGAVVCDSVVDVSVRPLPGRTRAELRVGSISPVGSSGLRYSGHDPRRVQRKCHADVVQHLPTQAKLPRNKPRKSSNPDHFRPSWRIELLERERVT</sequence>
<dbReference type="AlphaFoldDB" id="A0A3S1CDU1"/>
<feature type="region of interest" description="Disordered" evidence="1">
    <location>
        <begin position="271"/>
        <end position="290"/>
    </location>
</feature>
<comment type="caution">
    <text evidence="2">The sequence shown here is derived from an EMBL/GenBank/DDBJ whole genome shotgun (WGS) entry which is preliminary data.</text>
</comment>
<reference evidence="2 3" key="1">
    <citation type="submission" date="2019-01" db="EMBL/GenBank/DDBJ databases">
        <title>A draft genome assembly of the solar-powered sea slug Elysia chlorotica.</title>
        <authorList>
            <person name="Cai H."/>
            <person name="Li Q."/>
            <person name="Fang X."/>
            <person name="Li J."/>
            <person name="Curtis N.E."/>
            <person name="Altenburger A."/>
            <person name="Shibata T."/>
            <person name="Feng M."/>
            <person name="Maeda T."/>
            <person name="Schwartz J.A."/>
            <person name="Shigenobu S."/>
            <person name="Lundholm N."/>
            <person name="Nishiyama T."/>
            <person name="Yang H."/>
            <person name="Hasebe M."/>
            <person name="Li S."/>
            <person name="Pierce S.K."/>
            <person name="Wang J."/>
        </authorList>
    </citation>
    <scope>NUCLEOTIDE SEQUENCE [LARGE SCALE GENOMIC DNA]</scope>
    <source>
        <strain evidence="2">EC2010</strain>
        <tissue evidence="2">Whole organism of an adult</tissue>
    </source>
</reference>
<protein>
    <submittedName>
        <fullName evidence="2">Uncharacterized protein</fullName>
    </submittedName>
</protein>
<feature type="region of interest" description="Disordered" evidence="1">
    <location>
        <begin position="59"/>
        <end position="83"/>
    </location>
</feature>